<comment type="subcellular location">
    <subcellularLocation>
        <location evidence="1">Membrane</location>
        <topology evidence="1">Multi-pass membrane protein</topology>
    </subcellularLocation>
</comment>
<evidence type="ECO:0000313" key="10">
    <source>
        <dbReference type="Proteomes" id="UP000635477"/>
    </source>
</evidence>
<gene>
    <name evidence="9" type="ORF">FZEAL_8213</name>
</gene>
<evidence type="ECO:0000256" key="4">
    <source>
        <dbReference type="ARBA" id="ARBA00023136"/>
    </source>
</evidence>
<dbReference type="AlphaFoldDB" id="A0A8H4UEL7"/>
<evidence type="ECO:0000256" key="5">
    <source>
        <dbReference type="ARBA" id="ARBA00038359"/>
    </source>
</evidence>
<evidence type="ECO:0000256" key="2">
    <source>
        <dbReference type="ARBA" id="ARBA00022692"/>
    </source>
</evidence>
<keyword evidence="2 7" id="KW-0812">Transmembrane</keyword>
<dbReference type="PANTHER" id="PTHR33048">
    <property type="entry name" value="PTH11-LIKE INTEGRAL MEMBRANE PROTEIN (AFU_ORTHOLOGUE AFUA_5G11245)"/>
    <property type="match status" value="1"/>
</dbReference>
<feature type="transmembrane region" description="Helical" evidence="7">
    <location>
        <begin position="181"/>
        <end position="205"/>
    </location>
</feature>
<dbReference type="PANTHER" id="PTHR33048:SF151">
    <property type="entry name" value="INTEGRAL MEMBRANE PROTEIN"/>
    <property type="match status" value="1"/>
</dbReference>
<feature type="region of interest" description="Disordered" evidence="6">
    <location>
        <begin position="299"/>
        <end position="351"/>
    </location>
</feature>
<name>A0A8H4UEL7_9HYPO</name>
<dbReference type="OrthoDB" id="3934549at2759"/>
<feature type="transmembrane region" description="Helical" evidence="7">
    <location>
        <begin position="56"/>
        <end position="81"/>
    </location>
</feature>
<dbReference type="GO" id="GO:0016020">
    <property type="term" value="C:membrane"/>
    <property type="evidence" value="ECO:0007669"/>
    <property type="project" value="UniProtKB-SubCell"/>
</dbReference>
<feature type="transmembrane region" description="Helical" evidence="7">
    <location>
        <begin position="140"/>
        <end position="161"/>
    </location>
</feature>
<accession>A0A8H4UEL7</accession>
<dbReference type="EMBL" id="JABEYC010000692">
    <property type="protein sequence ID" value="KAF4974950.1"/>
    <property type="molecule type" value="Genomic_DNA"/>
</dbReference>
<reference evidence="9" key="1">
    <citation type="journal article" date="2020" name="BMC Genomics">
        <title>Correction to: Identification and distribution of gene clusters required for synthesis of sphingolipid metabolism inhibitors in diverse species of the filamentous fungus Fusarium.</title>
        <authorList>
            <person name="Kim H.S."/>
            <person name="Lohmar J.M."/>
            <person name="Busman M."/>
            <person name="Brown D.W."/>
            <person name="Naumann T.A."/>
            <person name="Divon H.H."/>
            <person name="Lysoe E."/>
            <person name="Uhlig S."/>
            <person name="Proctor R.H."/>
        </authorList>
    </citation>
    <scope>NUCLEOTIDE SEQUENCE</scope>
    <source>
        <strain evidence="9">NRRL 22465</strain>
    </source>
</reference>
<organism evidence="9 10">
    <name type="scientific">Fusarium zealandicum</name>
    <dbReference type="NCBI Taxonomy" id="1053134"/>
    <lineage>
        <taxon>Eukaryota</taxon>
        <taxon>Fungi</taxon>
        <taxon>Dikarya</taxon>
        <taxon>Ascomycota</taxon>
        <taxon>Pezizomycotina</taxon>
        <taxon>Sordariomycetes</taxon>
        <taxon>Hypocreomycetidae</taxon>
        <taxon>Hypocreales</taxon>
        <taxon>Nectriaceae</taxon>
        <taxon>Fusarium</taxon>
        <taxon>Fusarium staphyleae species complex</taxon>
    </lineage>
</organism>
<protein>
    <recommendedName>
        <fullName evidence="8">Rhodopsin domain-containing protein</fullName>
    </recommendedName>
</protein>
<evidence type="ECO:0000256" key="7">
    <source>
        <dbReference type="SAM" id="Phobius"/>
    </source>
</evidence>
<comment type="similarity">
    <text evidence="5">Belongs to the SAT4 family.</text>
</comment>
<comment type="caution">
    <text evidence="9">The sequence shown here is derived from an EMBL/GenBank/DDBJ whole genome shotgun (WGS) entry which is preliminary data.</text>
</comment>
<feature type="transmembrane region" description="Helical" evidence="7">
    <location>
        <begin position="217"/>
        <end position="235"/>
    </location>
</feature>
<feature type="domain" description="Rhodopsin" evidence="8">
    <location>
        <begin position="40"/>
        <end position="280"/>
    </location>
</feature>
<keyword evidence="4 7" id="KW-0472">Membrane</keyword>
<evidence type="ECO:0000259" key="8">
    <source>
        <dbReference type="Pfam" id="PF20684"/>
    </source>
</evidence>
<keyword evidence="3 7" id="KW-1133">Transmembrane helix</keyword>
<feature type="transmembrane region" description="Helical" evidence="7">
    <location>
        <begin position="101"/>
        <end position="128"/>
    </location>
</feature>
<evidence type="ECO:0000256" key="3">
    <source>
        <dbReference type="ARBA" id="ARBA00022989"/>
    </source>
</evidence>
<feature type="transmembrane region" description="Helical" evidence="7">
    <location>
        <begin position="22"/>
        <end position="44"/>
    </location>
</feature>
<evidence type="ECO:0000313" key="9">
    <source>
        <dbReference type="EMBL" id="KAF4974950.1"/>
    </source>
</evidence>
<reference evidence="9" key="2">
    <citation type="submission" date="2020-05" db="EMBL/GenBank/DDBJ databases">
        <authorList>
            <person name="Kim H.-S."/>
            <person name="Proctor R.H."/>
            <person name="Brown D.W."/>
        </authorList>
    </citation>
    <scope>NUCLEOTIDE SEQUENCE</scope>
    <source>
        <strain evidence="9">NRRL 22465</strain>
    </source>
</reference>
<proteinExistence type="inferred from homology"/>
<keyword evidence="10" id="KW-1185">Reference proteome</keyword>
<dbReference type="InterPro" id="IPR049326">
    <property type="entry name" value="Rhodopsin_dom_fungi"/>
</dbReference>
<dbReference type="Proteomes" id="UP000635477">
    <property type="component" value="Unassembled WGS sequence"/>
</dbReference>
<evidence type="ECO:0000256" key="6">
    <source>
        <dbReference type="SAM" id="MobiDB-lite"/>
    </source>
</evidence>
<evidence type="ECO:0000256" key="1">
    <source>
        <dbReference type="ARBA" id="ARBA00004141"/>
    </source>
</evidence>
<sequence length="527" mass="58833">MASSESQLPGLPGFDAENIQPWTVEVVVCMTILALSSVGLRLYSRHLKAQTLWWDDYIIIFSMILTLQVWNLLVVGFIFAMHACGMGLHADKVEPANIVMMAKWLVVAEVLYAWNLGWTKLSLLVMYYRIFRVPYFKKMAWVVGTFVFAWVICITFLFIFICVPVEKLWYPDVPGHCINQVGTWIANAASTIFTDVVILMLPLPPIWKLQLGKSEKIGLSAAFALGFFVVFASAYRTSVLFTYAVTDPTYTLAPTVGWTEIEMSAGIVSANLPTMLPVLRIIARFTGLHSLAETVRGTTLRSKGERSAQGLASREDTNAGRISDSSTGSRGNTFYRLPDETDSDGLVKGAAYRDPSLPVDAKLRPDMKGHELTVQTYRSTAERGYDSGNDMLLQGIRVHTKFEQTTTRNNERQRFRPGYRSLCHDLIGAPGQIASAFLFAVHSFQAARSCYTSPCALHSTAAQWAPREAPDWPPPPLPPLAFVQRILLHRHVTIGALPPKLPAPPPPIYRRTDLARSFSTPDLRKRY</sequence>
<feature type="compositionally biased region" description="Polar residues" evidence="6">
    <location>
        <begin position="323"/>
        <end position="332"/>
    </location>
</feature>
<dbReference type="Pfam" id="PF20684">
    <property type="entry name" value="Fung_rhodopsin"/>
    <property type="match status" value="1"/>
</dbReference>
<dbReference type="InterPro" id="IPR052337">
    <property type="entry name" value="SAT4-like"/>
</dbReference>